<proteinExistence type="predicted"/>
<accession>A0A1T3P5E6</accession>
<keyword evidence="2" id="KW-1185">Reference proteome</keyword>
<dbReference type="STRING" id="159449.B4N89_27775"/>
<sequence length="73" mass="7940">MAATPNDESRLADLLPDGCVLLEYAVSIKALDEDGDIVLLNYRTPGLAAWEALGMLTCAADTLRARMQEWEAT</sequence>
<dbReference type="EMBL" id="MWQN01000001">
    <property type="protein sequence ID" value="OPC84222.1"/>
    <property type="molecule type" value="Genomic_DNA"/>
</dbReference>
<name>A0A1T3P5E6_9ACTN</name>
<evidence type="ECO:0000313" key="1">
    <source>
        <dbReference type="EMBL" id="OPC84222.1"/>
    </source>
</evidence>
<evidence type="ECO:0000313" key="2">
    <source>
        <dbReference type="Proteomes" id="UP000190037"/>
    </source>
</evidence>
<dbReference type="Proteomes" id="UP000190037">
    <property type="component" value="Unassembled WGS sequence"/>
</dbReference>
<gene>
    <name evidence="1" type="ORF">B4N89_27775</name>
</gene>
<organism evidence="1 2">
    <name type="scientific">Embleya scabrispora</name>
    <dbReference type="NCBI Taxonomy" id="159449"/>
    <lineage>
        <taxon>Bacteria</taxon>
        <taxon>Bacillati</taxon>
        <taxon>Actinomycetota</taxon>
        <taxon>Actinomycetes</taxon>
        <taxon>Kitasatosporales</taxon>
        <taxon>Streptomycetaceae</taxon>
        <taxon>Embleya</taxon>
    </lineage>
</organism>
<comment type="caution">
    <text evidence="1">The sequence shown here is derived from an EMBL/GenBank/DDBJ whole genome shotgun (WGS) entry which is preliminary data.</text>
</comment>
<dbReference type="RefSeq" id="WP_078978516.1">
    <property type="nucleotide sequence ID" value="NZ_MWQN01000001.1"/>
</dbReference>
<dbReference type="AlphaFoldDB" id="A0A1T3P5E6"/>
<reference evidence="1 2" key="1">
    <citation type="submission" date="2017-03" db="EMBL/GenBank/DDBJ databases">
        <title>Draft genome sequence of Streptomyces scabrisporus NF3, endophyte isolated from Amphipterygium adstringens.</title>
        <authorList>
            <person name="Vazquez M."/>
            <person name="Ceapa C.D."/>
            <person name="Rodriguez Luna D."/>
            <person name="Sanchez Esquivel S."/>
        </authorList>
    </citation>
    <scope>NUCLEOTIDE SEQUENCE [LARGE SCALE GENOMIC DNA]</scope>
    <source>
        <strain evidence="1 2">NF3</strain>
    </source>
</reference>
<protein>
    <submittedName>
        <fullName evidence="1">Uncharacterized protein</fullName>
    </submittedName>
</protein>